<evidence type="ECO:0008006" key="3">
    <source>
        <dbReference type="Google" id="ProtNLM"/>
    </source>
</evidence>
<comment type="caution">
    <text evidence="1">The sequence shown here is derived from an EMBL/GenBank/DDBJ whole genome shotgun (WGS) entry which is preliminary data.</text>
</comment>
<proteinExistence type="predicted"/>
<protein>
    <recommendedName>
        <fullName evidence="3">Thioredoxin domain-containing protein</fullName>
    </recommendedName>
</protein>
<dbReference type="EMBL" id="JAPWTJ010000073">
    <property type="protein sequence ID" value="KAJ8983494.1"/>
    <property type="molecule type" value="Genomic_DNA"/>
</dbReference>
<gene>
    <name evidence="1" type="ORF">NQ317_014954</name>
</gene>
<accession>A0ABQ9JZF7</accession>
<name>A0ABQ9JZF7_9CUCU</name>
<evidence type="ECO:0000313" key="1">
    <source>
        <dbReference type="EMBL" id="KAJ8983494.1"/>
    </source>
</evidence>
<sequence>MPKLSYEVCYGLSPVSSYFCVSTLARSISSAAKRALGTAQVRHASFKVQDDKDFLEKVENSKEPIIVDFFAT</sequence>
<reference evidence="1" key="1">
    <citation type="journal article" date="2023" name="Insect Mol. Biol.">
        <title>Genome sequencing provides insights into the evolution of gene families encoding plant cell wall-degrading enzymes in longhorned beetles.</title>
        <authorList>
            <person name="Shin N.R."/>
            <person name="Okamura Y."/>
            <person name="Kirsch R."/>
            <person name="Pauchet Y."/>
        </authorList>
    </citation>
    <scope>NUCLEOTIDE SEQUENCE</scope>
    <source>
        <strain evidence="1">MMC_N1</strain>
    </source>
</reference>
<keyword evidence="2" id="KW-1185">Reference proteome</keyword>
<evidence type="ECO:0000313" key="2">
    <source>
        <dbReference type="Proteomes" id="UP001162164"/>
    </source>
</evidence>
<organism evidence="1 2">
    <name type="scientific">Molorchus minor</name>
    <dbReference type="NCBI Taxonomy" id="1323400"/>
    <lineage>
        <taxon>Eukaryota</taxon>
        <taxon>Metazoa</taxon>
        <taxon>Ecdysozoa</taxon>
        <taxon>Arthropoda</taxon>
        <taxon>Hexapoda</taxon>
        <taxon>Insecta</taxon>
        <taxon>Pterygota</taxon>
        <taxon>Neoptera</taxon>
        <taxon>Endopterygota</taxon>
        <taxon>Coleoptera</taxon>
        <taxon>Polyphaga</taxon>
        <taxon>Cucujiformia</taxon>
        <taxon>Chrysomeloidea</taxon>
        <taxon>Cerambycidae</taxon>
        <taxon>Lamiinae</taxon>
        <taxon>Monochamini</taxon>
        <taxon>Molorchus</taxon>
    </lineage>
</organism>
<dbReference type="Proteomes" id="UP001162164">
    <property type="component" value="Unassembled WGS sequence"/>
</dbReference>